<name>A0A835E7B3_9POAL</name>
<dbReference type="PANTHER" id="PTHR35832">
    <property type="entry name" value="OS12G0248400 PROTEIN-RELATED"/>
    <property type="match status" value="1"/>
</dbReference>
<dbReference type="InterPro" id="IPR036537">
    <property type="entry name" value="Adaptor_Cbl_N_dom_sf"/>
</dbReference>
<dbReference type="EMBL" id="JACEFO010002284">
    <property type="protein sequence ID" value="KAF8668148.1"/>
    <property type="molecule type" value="Genomic_DNA"/>
</dbReference>
<evidence type="ECO:0000313" key="3">
    <source>
        <dbReference type="Proteomes" id="UP000636709"/>
    </source>
</evidence>
<reference evidence="2" key="1">
    <citation type="submission" date="2020-07" db="EMBL/GenBank/DDBJ databases">
        <title>Genome sequence and genetic diversity analysis of an under-domesticated orphan crop, white fonio (Digitaria exilis).</title>
        <authorList>
            <person name="Bennetzen J.L."/>
            <person name="Chen S."/>
            <person name="Ma X."/>
            <person name="Wang X."/>
            <person name="Yssel A.E.J."/>
            <person name="Chaluvadi S.R."/>
            <person name="Johnson M."/>
            <person name="Gangashetty P."/>
            <person name="Hamidou F."/>
            <person name="Sanogo M.D."/>
            <person name="Zwaenepoel A."/>
            <person name="Wallace J."/>
            <person name="Van De Peer Y."/>
            <person name="Van Deynze A."/>
        </authorList>
    </citation>
    <scope>NUCLEOTIDE SEQUENCE</scope>
    <source>
        <tissue evidence="2">Leaves</tissue>
    </source>
</reference>
<dbReference type="InterPro" id="IPR059179">
    <property type="entry name" value="MLKL-like_MCAfunc"/>
</dbReference>
<feature type="domain" description="Mixed lineage kinase" evidence="1">
    <location>
        <begin position="20"/>
        <end position="124"/>
    </location>
</feature>
<dbReference type="PANTHER" id="PTHR35832:SF9">
    <property type="entry name" value="OS12G0276800 PROTEIN"/>
    <property type="match status" value="1"/>
</dbReference>
<dbReference type="AlphaFoldDB" id="A0A835E7B3"/>
<evidence type="ECO:0000313" key="2">
    <source>
        <dbReference type="EMBL" id="KAF8668148.1"/>
    </source>
</evidence>
<dbReference type="Pfam" id="PF22215">
    <property type="entry name" value="MLKL_N"/>
    <property type="match status" value="1"/>
</dbReference>
<accession>A0A835E7B3</accession>
<dbReference type="GO" id="GO:0007166">
    <property type="term" value="P:cell surface receptor signaling pathway"/>
    <property type="evidence" value="ECO:0007669"/>
    <property type="project" value="InterPro"/>
</dbReference>
<keyword evidence="3" id="KW-1185">Reference proteome</keyword>
<dbReference type="OrthoDB" id="665057at2759"/>
<dbReference type="Gene3D" id="1.20.930.20">
    <property type="entry name" value="Adaptor protein Cbl, N-terminal domain"/>
    <property type="match status" value="1"/>
</dbReference>
<organism evidence="2 3">
    <name type="scientific">Digitaria exilis</name>
    <dbReference type="NCBI Taxonomy" id="1010633"/>
    <lineage>
        <taxon>Eukaryota</taxon>
        <taxon>Viridiplantae</taxon>
        <taxon>Streptophyta</taxon>
        <taxon>Embryophyta</taxon>
        <taxon>Tracheophyta</taxon>
        <taxon>Spermatophyta</taxon>
        <taxon>Magnoliopsida</taxon>
        <taxon>Liliopsida</taxon>
        <taxon>Poales</taxon>
        <taxon>Poaceae</taxon>
        <taxon>PACMAD clade</taxon>
        <taxon>Panicoideae</taxon>
        <taxon>Panicodae</taxon>
        <taxon>Paniceae</taxon>
        <taxon>Anthephorinae</taxon>
        <taxon>Digitaria</taxon>
    </lineage>
</organism>
<comment type="caution">
    <text evidence="2">The sequence shown here is derived from an EMBL/GenBank/DDBJ whole genome shotgun (WGS) entry which is preliminary data.</text>
</comment>
<sequence>MTMQAVEREASMANLVGSMEKIASNALAIKEAVETVCVNKNECVDIGRRVMRIRALLTHLQGMEMMTIKEPAMVAYMLGALQVILSRTRKLVMECQQRSVVRSFVGARDLCKQLRDVKQEMSDHIMDGVFAANASPSDPRTCHPGKAPKFHH</sequence>
<dbReference type="InterPro" id="IPR054000">
    <property type="entry name" value="MLKL_N"/>
</dbReference>
<evidence type="ECO:0000259" key="1">
    <source>
        <dbReference type="Pfam" id="PF22215"/>
    </source>
</evidence>
<dbReference type="Proteomes" id="UP000636709">
    <property type="component" value="Unassembled WGS sequence"/>
</dbReference>
<gene>
    <name evidence="2" type="ORF">HU200_052439</name>
</gene>
<dbReference type="CDD" id="cd21037">
    <property type="entry name" value="MLKL_NTD"/>
    <property type="match status" value="1"/>
</dbReference>
<protein>
    <recommendedName>
        <fullName evidence="1">Mixed lineage kinase domain-containing protein</fullName>
    </recommendedName>
</protein>
<proteinExistence type="predicted"/>